<evidence type="ECO:0000313" key="8">
    <source>
        <dbReference type="EMBL" id="SLN45665.1"/>
    </source>
</evidence>
<reference evidence="7 10" key="2">
    <citation type="submission" date="2018-03" db="EMBL/GenBank/DDBJ databases">
        <title>Genomic Encyclopedia of Archaeal and Bacterial Type Strains, Phase II (KMG-II): from individual species to whole genera.</title>
        <authorList>
            <person name="Goeker M."/>
        </authorList>
    </citation>
    <scope>NUCLEOTIDE SEQUENCE [LARGE SCALE GENOMIC DNA]</scope>
    <source>
        <strain evidence="7 10">DSM 29956</strain>
    </source>
</reference>
<evidence type="ECO:0000313" key="9">
    <source>
        <dbReference type="Proteomes" id="UP000193495"/>
    </source>
</evidence>
<feature type="domain" description="Protein kinase" evidence="5">
    <location>
        <begin position="272"/>
        <end position="545"/>
    </location>
</feature>
<dbReference type="GO" id="GO:0004674">
    <property type="term" value="F:protein serine/threonine kinase activity"/>
    <property type="evidence" value="ECO:0007669"/>
    <property type="project" value="UniProtKB-KW"/>
</dbReference>
<dbReference type="OrthoDB" id="9801841at2"/>
<dbReference type="PANTHER" id="PTHR43289">
    <property type="entry name" value="MITOGEN-ACTIVATED PROTEIN KINASE KINASE KINASE 20-RELATED"/>
    <property type="match status" value="1"/>
</dbReference>
<dbReference type="SMART" id="SM00332">
    <property type="entry name" value="PP2Cc"/>
    <property type="match status" value="1"/>
</dbReference>
<evidence type="ECO:0000256" key="1">
    <source>
        <dbReference type="ARBA" id="ARBA00022679"/>
    </source>
</evidence>
<dbReference type="Gene3D" id="1.10.510.10">
    <property type="entry name" value="Transferase(Phosphotransferase) domain 1"/>
    <property type="match status" value="1"/>
</dbReference>
<dbReference type="InterPro" id="IPR000719">
    <property type="entry name" value="Prot_kinase_dom"/>
</dbReference>
<dbReference type="Proteomes" id="UP000193495">
    <property type="component" value="Unassembled WGS sequence"/>
</dbReference>
<dbReference type="SUPFAM" id="SSF81606">
    <property type="entry name" value="PP2C-like"/>
    <property type="match status" value="1"/>
</dbReference>
<protein>
    <submittedName>
        <fullName evidence="7">Serine/threonine protein kinase</fullName>
    </submittedName>
    <submittedName>
        <fullName evidence="8">Serine/threonine-protein kinase PrkC</fullName>
        <ecNumber evidence="8">2.7.11.1</ecNumber>
    </submittedName>
</protein>
<keyword evidence="2" id="KW-0547">Nucleotide-binding</keyword>
<reference evidence="8 9" key="1">
    <citation type="submission" date="2017-03" db="EMBL/GenBank/DDBJ databases">
        <authorList>
            <person name="Afonso C.L."/>
            <person name="Miller P.J."/>
            <person name="Scott M.A."/>
            <person name="Spackman E."/>
            <person name="Goraichik I."/>
            <person name="Dimitrov K.M."/>
            <person name="Suarez D.L."/>
            <person name="Swayne D.E."/>
        </authorList>
    </citation>
    <scope>NUCLEOTIDE SEQUENCE [LARGE SCALE GENOMIC DNA]</scope>
    <source>
        <strain evidence="8 9">CECT 8367</strain>
    </source>
</reference>
<dbReference type="PANTHER" id="PTHR43289:SF6">
    <property type="entry name" value="SERINE_THREONINE-PROTEIN KINASE NEKL-3"/>
    <property type="match status" value="1"/>
</dbReference>
<evidence type="ECO:0000313" key="10">
    <source>
        <dbReference type="Proteomes" id="UP000240624"/>
    </source>
</evidence>
<dbReference type="Pfam" id="PF13672">
    <property type="entry name" value="PP2C_2"/>
    <property type="match status" value="1"/>
</dbReference>
<evidence type="ECO:0000259" key="6">
    <source>
        <dbReference type="PROSITE" id="PS51746"/>
    </source>
</evidence>
<evidence type="ECO:0000259" key="5">
    <source>
        <dbReference type="PROSITE" id="PS50011"/>
    </source>
</evidence>
<dbReference type="PROSITE" id="PS50011">
    <property type="entry name" value="PROTEIN_KINASE_DOM"/>
    <property type="match status" value="1"/>
</dbReference>
<dbReference type="CDD" id="cd00143">
    <property type="entry name" value="PP2Cc"/>
    <property type="match status" value="1"/>
</dbReference>
<accession>A0A1X6ZAI7</accession>
<dbReference type="RefSeq" id="WP_085896354.1">
    <property type="nucleotide sequence ID" value="NZ_FWFY01000005.1"/>
</dbReference>
<dbReference type="InterPro" id="IPR008266">
    <property type="entry name" value="Tyr_kinase_AS"/>
</dbReference>
<dbReference type="InterPro" id="IPR036457">
    <property type="entry name" value="PPM-type-like_dom_sf"/>
</dbReference>
<dbReference type="PROSITE" id="PS00109">
    <property type="entry name" value="PROTEIN_KINASE_TYR"/>
    <property type="match status" value="1"/>
</dbReference>
<dbReference type="PROSITE" id="PS51746">
    <property type="entry name" value="PPM_2"/>
    <property type="match status" value="1"/>
</dbReference>
<dbReference type="Proteomes" id="UP000240624">
    <property type="component" value="Unassembled WGS sequence"/>
</dbReference>
<dbReference type="Gene3D" id="3.30.200.20">
    <property type="entry name" value="Phosphorylase Kinase, domain 1"/>
    <property type="match status" value="1"/>
</dbReference>
<dbReference type="AlphaFoldDB" id="A0A1X6ZAI7"/>
<keyword evidence="4" id="KW-0067">ATP-binding</keyword>
<name>A0A1X6ZAI7_9RHOB</name>
<proteinExistence type="predicted"/>
<keyword evidence="7" id="KW-0723">Serine/threonine-protein kinase</keyword>
<dbReference type="EMBL" id="PYGB01000005">
    <property type="protein sequence ID" value="PSK86451.1"/>
    <property type="molecule type" value="Genomic_DNA"/>
</dbReference>
<sequence>MPKDTNAPDTLRVSIGQFSSAGRKPENQDFHGALIPGGEALALKGITLAVADGISSSRVSAEAAETAVKALLADYYATPDSWTARTAATRVIAATNAWLHGQNNSVGDINQGRVCTLSALIAKGREAHVLHIGDSRVSRLTGASLEPLTTDHRLTLSAEECYLGRALGIDATVEIDYRRVPLSVGDIFLLSSDGVHDFITGTMVRDAVATGDLDQAARQLADAALRAGSRDNLTVQILRIDALPDGADALGTDAARLPVLPLPRPGDSIDGFRIHRQIHATARSHVYLATDAQGREVALKIPATEMAQDEEYLRRFVLEDWIARRIHSPHVLRAASRAGRSTALYAVTELVRGVTLRQWMTDNPAPPLDRVRDIAAQIAAGLRALHRREMVHQDLRPENIMIDASGTVTIIDLGSAAVAGVEEARPGLLGQLPGTYQYTAPEYFAGDAVSWRSDQYALGVILYEMLCGRLPYGTQVARVRSRRDQARLTYRSARDDDSTLPAWVDMTLRRATHPDPLRRYDALSEFVADLRRPGADWRATRHVPLVQRNPVQFWQSVSAILALLCLVMAVRMGG</sequence>
<keyword evidence="1 8" id="KW-0808">Transferase</keyword>
<evidence type="ECO:0000256" key="4">
    <source>
        <dbReference type="ARBA" id="ARBA00022840"/>
    </source>
</evidence>
<dbReference type="Gene3D" id="3.60.40.10">
    <property type="entry name" value="PPM-type phosphatase domain"/>
    <property type="match status" value="1"/>
</dbReference>
<dbReference type="SUPFAM" id="SSF56112">
    <property type="entry name" value="Protein kinase-like (PK-like)"/>
    <property type="match status" value="1"/>
</dbReference>
<dbReference type="EC" id="2.7.11.1" evidence="8"/>
<keyword evidence="10" id="KW-1185">Reference proteome</keyword>
<organism evidence="8 9">
    <name type="scientific">Limimaricola soesokkakensis</name>
    <dbReference type="NCBI Taxonomy" id="1343159"/>
    <lineage>
        <taxon>Bacteria</taxon>
        <taxon>Pseudomonadati</taxon>
        <taxon>Pseudomonadota</taxon>
        <taxon>Alphaproteobacteria</taxon>
        <taxon>Rhodobacterales</taxon>
        <taxon>Paracoccaceae</taxon>
        <taxon>Limimaricola</taxon>
    </lineage>
</organism>
<dbReference type="CDD" id="cd14014">
    <property type="entry name" value="STKc_PknB_like"/>
    <property type="match status" value="1"/>
</dbReference>
<gene>
    <name evidence="8" type="primary">prkC</name>
    <name evidence="7" type="ORF">CLV79_105158</name>
    <name evidence="8" type="ORF">LOS8367_02014</name>
</gene>
<evidence type="ECO:0000256" key="2">
    <source>
        <dbReference type="ARBA" id="ARBA00022741"/>
    </source>
</evidence>
<dbReference type="Pfam" id="PF00069">
    <property type="entry name" value="Pkinase"/>
    <property type="match status" value="1"/>
</dbReference>
<evidence type="ECO:0000313" key="7">
    <source>
        <dbReference type="EMBL" id="PSK86451.1"/>
    </source>
</evidence>
<dbReference type="SMART" id="SM00331">
    <property type="entry name" value="PP2C_SIG"/>
    <property type="match status" value="1"/>
</dbReference>
<dbReference type="GO" id="GO:0005524">
    <property type="term" value="F:ATP binding"/>
    <property type="evidence" value="ECO:0007669"/>
    <property type="project" value="UniProtKB-KW"/>
</dbReference>
<dbReference type="InterPro" id="IPR011009">
    <property type="entry name" value="Kinase-like_dom_sf"/>
</dbReference>
<dbReference type="EMBL" id="FWFY01000005">
    <property type="protein sequence ID" value="SLN45665.1"/>
    <property type="molecule type" value="Genomic_DNA"/>
</dbReference>
<keyword evidence="3 8" id="KW-0418">Kinase</keyword>
<evidence type="ECO:0000256" key="3">
    <source>
        <dbReference type="ARBA" id="ARBA00022777"/>
    </source>
</evidence>
<dbReference type="InterPro" id="IPR001932">
    <property type="entry name" value="PPM-type_phosphatase-like_dom"/>
</dbReference>
<feature type="domain" description="PPM-type phosphatase" evidence="6">
    <location>
        <begin position="14"/>
        <end position="240"/>
    </location>
</feature>